<evidence type="ECO:0000313" key="2">
    <source>
        <dbReference type="EMBL" id="VDC66213.1"/>
    </source>
</evidence>
<protein>
    <submittedName>
        <fullName evidence="1">Uncharacterized protein</fullName>
    </submittedName>
</protein>
<dbReference type="Proteomes" id="UP000694005">
    <property type="component" value="Chromosome A06"/>
</dbReference>
<name>A0A3P5YXB9_BRACM</name>
<dbReference type="Gramene" id="A06p17350.2_BraZ1">
    <property type="protein sequence ID" value="A06p17350.2_BraZ1.CDS"/>
    <property type="gene ID" value="A06g17350.2_BraZ1"/>
</dbReference>
<organism evidence="2">
    <name type="scientific">Brassica campestris</name>
    <name type="common">Field mustard</name>
    <dbReference type="NCBI Taxonomy" id="3711"/>
    <lineage>
        <taxon>Eukaryota</taxon>
        <taxon>Viridiplantae</taxon>
        <taxon>Streptophyta</taxon>
        <taxon>Embryophyta</taxon>
        <taxon>Tracheophyta</taxon>
        <taxon>Spermatophyta</taxon>
        <taxon>Magnoliopsida</taxon>
        <taxon>eudicotyledons</taxon>
        <taxon>Gunneridae</taxon>
        <taxon>Pentapetalae</taxon>
        <taxon>rosids</taxon>
        <taxon>malvids</taxon>
        <taxon>Brassicales</taxon>
        <taxon>Brassicaceae</taxon>
        <taxon>Brassiceae</taxon>
        <taxon>Brassica</taxon>
    </lineage>
</organism>
<evidence type="ECO:0000313" key="1">
    <source>
        <dbReference type="EMBL" id="CAG7869495.1"/>
    </source>
</evidence>
<dbReference type="EMBL" id="LR031569">
    <property type="protein sequence ID" value="VDC66213.1"/>
    <property type="molecule type" value="Genomic_DNA"/>
</dbReference>
<reference evidence="2" key="1">
    <citation type="submission" date="2018-11" db="EMBL/GenBank/DDBJ databases">
        <authorList>
            <consortium name="Genoscope - CEA"/>
            <person name="William W."/>
        </authorList>
    </citation>
    <scope>NUCLEOTIDE SEQUENCE</scope>
</reference>
<dbReference type="EMBL" id="LS974622">
    <property type="protein sequence ID" value="CAG7869495.1"/>
    <property type="molecule type" value="Genomic_DNA"/>
</dbReference>
<gene>
    <name evidence="2" type="ORF">BRAA06T24753Z</name>
    <name evidence="1" type="ORF">BRAPAZ1V2_A06P17350.2</name>
</gene>
<proteinExistence type="predicted"/>
<sequence>MERSSEGVNNCGVWIEILLMSFRSEDTAVLNKESDILTGRMSKSRAIFCIKRRLTLPASLLLYYVYFSEMIKNDRRLIGLNSTRHIDFDR</sequence>
<dbReference type="AlphaFoldDB" id="A0A3P5YXB9"/>
<accession>A0A3P5YXB9</accession>